<dbReference type="EC" id="2.7.13.3" evidence="3"/>
<evidence type="ECO:0000256" key="11">
    <source>
        <dbReference type="SAM" id="Phobius"/>
    </source>
</evidence>
<dbReference type="InterPro" id="IPR003660">
    <property type="entry name" value="HAMP_dom"/>
</dbReference>
<dbReference type="GO" id="GO:0005886">
    <property type="term" value="C:plasma membrane"/>
    <property type="evidence" value="ECO:0007669"/>
    <property type="project" value="UniProtKB-SubCell"/>
</dbReference>
<keyword evidence="8 11" id="KW-1133">Transmembrane helix</keyword>
<keyword evidence="5" id="KW-0808">Transferase</keyword>
<feature type="transmembrane region" description="Helical" evidence="11">
    <location>
        <begin position="167"/>
        <end position="189"/>
    </location>
</feature>
<dbReference type="Gene3D" id="3.30.565.10">
    <property type="entry name" value="Histidine kinase-like ATPase, C-terminal domain"/>
    <property type="match status" value="1"/>
</dbReference>
<dbReference type="Proteomes" id="UP000244928">
    <property type="component" value="Chromosome"/>
</dbReference>
<evidence type="ECO:0000256" key="2">
    <source>
        <dbReference type="ARBA" id="ARBA00004236"/>
    </source>
</evidence>
<dbReference type="SUPFAM" id="SSF158472">
    <property type="entry name" value="HAMP domain-like"/>
    <property type="match status" value="1"/>
</dbReference>
<evidence type="ECO:0000256" key="3">
    <source>
        <dbReference type="ARBA" id="ARBA00012438"/>
    </source>
</evidence>
<dbReference type="SMART" id="SM00388">
    <property type="entry name" value="HisKA"/>
    <property type="match status" value="1"/>
</dbReference>
<dbReference type="Pfam" id="PF00672">
    <property type="entry name" value="HAMP"/>
    <property type="match status" value="1"/>
</dbReference>
<organism evidence="14 15">
    <name type="scientific">Dietzia lutea</name>
    <dbReference type="NCBI Taxonomy" id="546160"/>
    <lineage>
        <taxon>Bacteria</taxon>
        <taxon>Bacillati</taxon>
        <taxon>Actinomycetota</taxon>
        <taxon>Actinomycetes</taxon>
        <taxon>Mycobacteriales</taxon>
        <taxon>Dietziaceae</taxon>
        <taxon>Dietzia</taxon>
    </lineage>
</organism>
<dbReference type="AlphaFoldDB" id="A0A2S1R8H3"/>
<comment type="subcellular location">
    <subcellularLocation>
        <location evidence="2">Cell membrane</location>
    </subcellularLocation>
</comment>
<evidence type="ECO:0000256" key="1">
    <source>
        <dbReference type="ARBA" id="ARBA00000085"/>
    </source>
</evidence>
<dbReference type="PROSITE" id="PS50109">
    <property type="entry name" value="HIS_KIN"/>
    <property type="match status" value="1"/>
</dbReference>
<dbReference type="InterPro" id="IPR004358">
    <property type="entry name" value="Sig_transdc_His_kin-like_C"/>
</dbReference>
<dbReference type="InterPro" id="IPR036097">
    <property type="entry name" value="HisK_dim/P_sf"/>
</dbReference>
<dbReference type="SUPFAM" id="SSF47384">
    <property type="entry name" value="Homodimeric domain of signal transducing histidine kinase"/>
    <property type="match status" value="1"/>
</dbReference>
<feature type="domain" description="HAMP" evidence="13">
    <location>
        <begin position="191"/>
        <end position="243"/>
    </location>
</feature>
<evidence type="ECO:0000256" key="9">
    <source>
        <dbReference type="ARBA" id="ARBA00023012"/>
    </source>
</evidence>
<dbReference type="Pfam" id="PF00512">
    <property type="entry name" value="HisKA"/>
    <property type="match status" value="1"/>
</dbReference>
<dbReference type="PRINTS" id="PR00344">
    <property type="entry name" value="BCTRLSENSOR"/>
</dbReference>
<evidence type="ECO:0000256" key="4">
    <source>
        <dbReference type="ARBA" id="ARBA00022553"/>
    </source>
</evidence>
<keyword evidence="15" id="KW-1185">Reference proteome</keyword>
<dbReference type="CDD" id="cd00075">
    <property type="entry name" value="HATPase"/>
    <property type="match status" value="1"/>
</dbReference>
<dbReference type="CDD" id="cd00082">
    <property type="entry name" value="HisKA"/>
    <property type="match status" value="1"/>
</dbReference>
<dbReference type="SMART" id="SM00304">
    <property type="entry name" value="HAMP"/>
    <property type="match status" value="1"/>
</dbReference>
<evidence type="ECO:0000256" key="6">
    <source>
        <dbReference type="ARBA" id="ARBA00022692"/>
    </source>
</evidence>
<dbReference type="Pfam" id="PF02518">
    <property type="entry name" value="HATPase_c"/>
    <property type="match status" value="1"/>
</dbReference>
<feature type="transmembrane region" description="Helical" evidence="11">
    <location>
        <begin position="29"/>
        <end position="50"/>
    </location>
</feature>
<dbReference type="PROSITE" id="PS50885">
    <property type="entry name" value="HAMP"/>
    <property type="match status" value="1"/>
</dbReference>
<proteinExistence type="predicted"/>
<dbReference type="InterPro" id="IPR005467">
    <property type="entry name" value="His_kinase_dom"/>
</dbReference>
<dbReference type="SUPFAM" id="SSF55874">
    <property type="entry name" value="ATPase domain of HSP90 chaperone/DNA topoisomerase II/histidine kinase"/>
    <property type="match status" value="1"/>
</dbReference>
<dbReference type="PANTHER" id="PTHR45436:SF5">
    <property type="entry name" value="SENSOR HISTIDINE KINASE TRCS"/>
    <property type="match status" value="1"/>
</dbReference>
<dbReference type="KEGG" id="dlu:A6035_10915"/>
<accession>A0A2S1R8H3</accession>
<feature type="domain" description="Histidine kinase" evidence="12">
    <location>
        <begin position="251"/>
        <end position="467"/>
    </location>
</feature>
<keyword evidence="10 11" id="KW-0472">Membrane</keyword>
<dbReference type="InterPro" id="IPR036890">
    <property type="entry name" value="HATPase_C_sf"/>
</dbReference>
<evidence type="ECO:0000313" key="14">
    <source>
        <dbReference type="EMBL" id="AWH92588.1"/>
    </source>
</evidence>
<dbReference type="CDD" id="cd06225">
    <property type="entry name" value="HAMP"/>
    <property type="match status" value="1"/>
</dbReference>
<dbReference type="InterPro" id="IPR003594">
    <property type="entry name" value="HATPase_dom"/>
</dbReference>
<keyword evidence="9" id="KW-0902">Two-component regulatory system</keyword>
<evidence type="ECO:0000259" key="13">
    <source>
        <dbReference type="PROSITE" id="PS50885"/>
    </source>
</evidence>
<keyword evidence="7 14" id="KW-0418">Kinase</keyword>
<sequence>MRAARDAVVPARAMRTGTAPISLHQRVTLLAASSVGVAVALMAVAAYFVVSGSMYSDVNSRLQQQADQLVNSQLASEFALQSRSTLIALRAFNPNLDAQIVAPSGVRTATGEPFQIGGPEISVVRGESESSLRTSSGKQIYAVGVRDGSTLILAQDLGPTRAALNRLAIVLTLVGAAGIALAAVAGTAVGRTGLAPVARLTRAVERIARTDDLRPIPVAGDDEIARLTSSFNQMLVALGESRERQARLVADAGHELKTPLTSLRTNVELLIAASRPGAPSIPDADRRSLEEDVVGQISELSQLVGDLVELAREDSGEVELEPVAVSEAVERALERVRRRRHDVEFDVELRPWYSYGDSAGIERAVLNVCDNAAKWSPAGGTVTVRMRPVSDAVMELTVSDEGPGIPEEDRELVFERFHRSREARGMPGSGLGLAIVRQVTTRHGGTVEIGDAEGGGAQVRLTIPGSEQFPN</sequence>
<comment type="catalytic activity">
    <reaction evidence="1">
        <text>ATP + protein L-histidine = ADP + protein N-phospho-L-histidine.</text>
        <dbReference type="EC" id="2.7.13.3"/>
    </reaction>
</comment>
<name>A0A2S1R8H3_9ACTN</name>
<dbReference type="PANTHER" id="PTHR45436">
    <property type="entry name" value="SENSOR HISTIDINE KINASE YKOH"/>
    <property type="match status" value="1"/>
</dbReference>
<dbReference type="Gene3D" id="1.10.287.130">
    <property type="match status" value="1"/>
</dbReference>
<dbReference type="Gene3D" id="6.10.340.10">
    <property type="match status" value="1"/>
</dbReference>
<evidence type="ECO:0000313" key="15">
    <source>
        <dbReference type="Proteomes" id="UP000244928"/>
    </source>
</evidence>
<dbReference type="InterPro" id="IPR050428">
    <property type="entry name" value="TCS_sensor_his_kinase"/>
</dbReference>
<protein>
    <recommendedName>
        <fullName evidence="3">histidine kinase</fullName>
        <ecNumber evidence="3">2.7.13.3</ecNumber>
    </recommendedName>
</protein>
<evidence type="ECO:0000256" key="7">
    <source>
        <dbReference type="ARBA" id="ARBA00022777"/>
    </source>
</evidence>
<dbReference type="InterPro" id="IPR003661">
    <property type="entry name" value="HisK_dim/P_dom"/>
</dbReference>
<dbReference type="SMART" id="SM00387">
    <property type="entry name" value="HATPase_c"/>
    <property type="match status" value="1"/>
</dbReference>
<reference evidence="14 15" key="1">
    <citation type="submission" date="2016-04" db="EMBL/GenBank/DDBJ databases">
        <title>Complete genome sequence of Dietzia lutea YIM 80766T, a strain isolated from desert soil in Egypt.</title>
        <authorList>
            <person name="Zhao J."/>
            <person name="Hu B."/>
            <person name="Geng S."/>
            <person name="Nie Y."/>
            <person name="Tang Y."/>
        </authorList>
    </citation>
    <scope>NUCLEOTIDE SEQUENCE [LARGE SCALE GENOMIC DNA]</scope>
    <source>
        <strain evidence="14 15">YIM 80766</strain>
    </source>
</reference>
<dbReference type="EMBL" id="CP015449">
    <property type="protein sequence ID" value="AWH92588.1"/>
    <property type="molecule type" value="Genomic_DNA"/>
</dbReference>
<evidence type="ECO:0000256" key="10">
    <source>
        <dbReference type="ARBA" id="ARBA00023136"/>
    </source>
</evidence>
<dbReference type="GO" id="GO:0000155">
    <property type="term" value="F:phosphorelay sensor kinase activity"/>
    <property type="evidence" value="ECO:0007669"/>
    <property type="project" value="InterPro"/>
</dbReference>
<keyword evidence="6 11" id="KW-0812">Transmembrane</keyword>
<keyword evidence="4" id="KW-0597">Phosphoprotein</keyword>
<gene>
    <name evidence="14" type="ORF">A6035_10915</name>
</gene>
<evidence type="ECO:0000259" key="12">
    <source>
        <dbReference type="PROSITE" id="PS50109"/>
    </source>
</evidence>
<evidence type="ECO:0000256" key="8">
    <source>
        <dbReference type="ARBA" id="ARBA00022989"/>
    </source>
</evidence>
<evidence type="ECO:0000256" key="5">
    <source>
        <dbReference type="ARBA" id="ARBA00022679"/>
    </source>
</evidence>